<keyword evidence="1" id="KW-1185">Reference proteome</keyword>
<organism evidence="1 2">
    <name type="scientific">Hydra vulgaris</name>
    <name type="common">Hydra</name>
    <name type="synonym">Hydra attenuata</name>
    <dbReference type="NCBI Taxonomy" id="6087"/>
    <lineage>
        <taxon>Eukaryota</taxon>
        <taxon>Metazoa</taxon>
        <taxon>Cnidaria</taxon>
        <taxon>Hydrozoa</taxon>
        <taxon>Hydroidolina</taxon>
        <taxon>Anthoathecata</taxon>
        <taxon>Aplanulata</taxon>
        <taxon>Hydridae</taxon>
        <taxon>Hydra</taxon>
    </lineage>
</organism>
<dbReference type="Gene3D" id="1.10.150.50">
    <property type="entry name" value="Transcription Factor, Ets-1"/>
    <property type="match status" value="1"/>
</dbReference>
<sequence>MNSIEEKLCEVLKVDRLLQELVTKILEEAMDLNSFVLVNENDLVELGFKLGQRKLIIQWLQSCAVVPIIGFLQPQAETLHELLPLYPVKEVLIKNDNSSTSVHGPTLVTKLLRGEIYSTQERHFLVRILGRYLMEVAKVKDMPSKEEKLAMAVSIVTGFPSLKSKLTESGHENFYCGKSHTGHIEIYVRQRRSRSKQIITKWNHRKEIPHCRELVGEENCEVERMLRKRRPTALNQEELLHMMGHDESRIFRRDWILSTKPNATLILKRYSRFLDMKETASFLLKLL</sequence>
<dbReference type="InterPro" id="IPR013761">
    <property type="entry name" value="SAM/pointed_sf"/>
</dbReference>
<dbReference type="RefSeq" id="XP_065672127.1">
    <property type="nucleotide sequence ID" value="XM_065816055.1"/>
</dbReference>
<reference evidence="2" key="1">
    <citation type="submission" date="2025-08" db="UniProtKB">
        <authorList>
            <consortium name="RefSeq"/>
        </authorList>
    </citation>
    <scope>IDENTIFICATION</scope>
</reference>
<dbReference type="GeneID" id="136089954"/>
<name>A0ABM4DCJ6_HYDVU</name>
<protein>
    <submittedName>
        <fullName evidence="2">Uncharacterized protein LOC136089954</fullName>
    </submittedName>
</protein>
<dbReference type="Proteomes" id="UP001652625">
    <property type="component" value="Chromosome 13"/>
</dbReference>
<evidence type="ECO:0000313" key="2">
    <source>
        <dbReference type="RefSeq" id="XP_065672127.1"/>
    </source>
</evidence>
<evidence type="ECO:0000313" key="1">
    <source>
        <dbReference type="Proteomes" id="UP001652625"/>
    </source>
</evidence>
<accession>A0ABM4DCJ6</accession>
<gene>
    <name evidence="2" type="primary">LOC136089954</name>
</gene>
<proteinExistence type="predicted"/>